<comment type="caution">
    <text evidence="9">The sequence shown here is derived from an EMBL/GenBank/DDBJ whole genome shotgun (WGS) entry which is preliminary data.</text>
</comment>
<dbReference type="PANTHER" id="PTHR34979">
    <property type="entry name" value="INNER MEMBRANE PROTEIN YGAZ"/>
    <property type="match status" value="1"/>
</dbReference>
<feature type="transmembrane region" description="Helical" evidence="8">
    <location>
        <begin position="57"/>
        <end position="81"/>
    </location>
</feature>
<evidence type="ECO:0000256" key="3">
    <source>
        <dbReference type="ARBA" id="ARBA00022448"/>
    </source>
</evidence>
<dbReference type="Proteomes" id="UP000739180">
    <property type="component" value="Unassembled WGS sequence"/>
</dbReference>
<dbReference type="RefSeq" id="WP_138772109.1">
    <property type="nucleotide sequence ID" value="NZ_JBHSSX010000271.1"/>
</dbReference>
<evidence type="ECO:0000256" key="4">
    <source>
        <dbReference type="ARBA" id="ARBA00022475"/>
    </source>
</evidence>
<keyword evidence="10" id="KW-1185">Reference proteome</keyword>
<dbReference type="EMBL" id="VCQT01000027">
    <property type="protein sequence ID" value="TMW13006.1"/>
    <property type="molecule type" value="Genomic_DNA"/>
</dbReference>
<organism evidence="9 10">
    <name type="scientific">Alloalcanivorax gelatiniphagus</name>
    <dbReference type="NCBI Taxonomy" id="1194167"/>
    <lineage>
        <taxon>Bacteria</taxon>
        <taxon>Pseudomonadati</taxon>
        <taxon>Pseudomonadota</taxon>
        <taxon>Gammaproteobacteria</taxon>
        <taxon>Oceanospirillales</taxon>
        <taxon>Alcanivoracaceae</taxon>
        <taxon>Alloalcanivorax</taxon>
    </lineage>
</organism>
<comment type="subcellular location">
    <subcellularLocation>
        <location evidence="1">Cell membrane</location>
        <topology evidence="1">Multi-pass membrane protein</topology>
    </subcellularLocation>
</comment>
<keyword evidence="6 8" id="KW-1133">Transmembrane helix</keyword>
<name>A0ABY2XLB9_9GAMM</name>
<feature type="transmembrane region" description="Helical" evidence="8">
    <location>
        <begin position="185"/>
        <end position="218"/>
    </location>
</feature>
<dbReference type="InterPro" id="IPR011606">
    <property type="entry name" value="Brnchd-chn_aa_trnsp_permease"/>
</dbReference>
<proteinExistence type="inferred from homology"/>
<evidence type="ECO:0000256" key="8">
    <source>
        <dbReference type="SAM" id="Phobius"/>
    </source>
</evidence>
<evidence type="ECO:0000313" key="9">
    <source>
        <dbReference type="EMBL" id="TMW13006.1"/>
    </source>
</evidence>
<keyword evidence="5 8" id="KW-0812">Transmembrane</keyword>
<dbReference type="Pfam" id="PF03591">
    <property type="entry name" value="AzlC"/>
    <property type="match status" value="1"/>
</dbReference>
<feature type="transmembrane region" description="Helical" evidence="8">
    <location>
        <begin position="162"/>
        <end position="179"/>
    </location>
</feature>
<keyword evidence="3" id="KW-0813">Transport</keyword>
<dbReference type="PANTHER" id="PTHR34979:SF1">
    <property type="entry name" value="INNER MEMBRANE PROTEIN YGAZ"/>
    <property type="match status" value="1"/>
</dbReference>
<sequence>MSSPDSPWRHALSLTTPVMLGYVPLGIAFGVLCVQMGHAWWLAPLMSVAIYSGASQFLLLSLLAAGASLTEIGVAIFLLSARHLFYGLSMLGRFRGSGARKPYLIYALTDETYSLLSTRPETRDPAVAFRISLLNQGWWLLGSLLGAVAGSLLSFDSTGMEFALTALFIVLTVELMATIRQPAPFVIGLACGLGALLLLPKQHMLLAAIGAACLVLLLDYRRRAPGTVEAGP</sequence>
<protein>
    <submittedName>
        <fullName evidence="9">Branched-chain amino acid ABC transporter permease</fullName>
    </submittedName>
</protein>
<evidence type="ECO:0000256" key="1">
    <source>
        <dbReference type="ARBA" id="ARBA00004651"/>
    </source>
</evidence>
<gene>
    <name evidence="9" type="ORF">FGS76_08040</name>
</gene>
<feature type="transmembrane region" description="Helical" evidence="8">
    <location>
        <begin position="20"/>
        <end position="45"/>
    </location>
</feature>
<keyword evidence="7 8" id="KW-0472">Membrane</keyword>
<reference evidence="9 10" key="1">
    <citation type="submission" date="2019-05" db="EMBL/GenBank/DDBJ databases">
        <title>Genome of Alcanivorax gelatiniphagus, an oil degrading marine bacteria.</title>
        <authorList>
            <person name="Kwon K.K."/>
        </authorList>
    </citation>
    <scope>NUCLEOTIDE SEQUENCE [LARGE SCALE GENOMIC DNA]</scope>
    <source>
        <strain evidence="9 10">MEBiC 08158</strain>
    </source>
</reference>
<accession>A0ABY2XLB9</accession>
<evidence type="ECO:0000313" key="10">
    <source>
        <dbReference type="Proteomes" id="UP000739180"/>
    </source>
</evidence>
<evidence type="ECO:0000256" key="5">
    <source>
        <dbReference type="ARBA" id="ARBA00022692"/>
    </source>
</evidence>
<feature type="transmembrane region" description="Helical" evidence="8">
    <location>
        <begin position="137"/>
        <end position="155"/>
    </location>
</feature>
<evidence type="ECO:0000256" key="6">
    <source>
        <dbReference type="ARBA" id="ARBA00022989"/>
    </source>
</evidence>
<keyword evidence="4" id="KW-1003">Cell membrane</keyword>
<evidence type="ECO:0000256" key="2">
    <source>
        <dbReference type="ARBA" id="ARBA00010735"/>
    </source>
</evidence>
<comment type="similarity">
    <text evidence="2">Belongs to the AzlC family.</text>
</comment>
<evidence type="ECO:0000256" key="7">
    <source>
        <dbReference type="ARBA" id="ARBA00023136"/>
    </source>
</evidence>